<accession>A0ACB7CBD8</accession>
<name>A0ACB7CBD8_9ASCO</name>
<comment type="caution">
    <text evidence="1">The sequence shown here is derived from an EMBL/GenBank/DDBJ whole genome shotgun (WGS) entry which is preliminary data.</text>
</comment>
<gene>
    <name evidence="1" type="ORF">PORY_002429</name>
</gene>
<reference evidence="1 2" key="1">
    <citation type="journal article" date="2021" name="Commun. Biol.">
        <title>Genomic insights into the host specific adaptation of the Pneumocystis genus.</title>
        <authorList>
            <person name="Cisse O.H."/>
            <person name="Ma L."/>
            <person name="Dekker J.P."/>
            <person name="Khil P.P."/>
            <person name="Youn J.-H."/>
            <person name="Brenchley J.M."/>
            <person name="Blair R."/>
            <person name="Pahar B."/>
            <person name="Chabe M."/>
            <person name="Van Rompay K.K.A."/>
            <person name="Keesler R."/>
            <person name="Sukura A."/>
            <person name="Hirsch V."/>
            <person name="Kutty G."/>
            <person name="Liu Y."/>
            <person name="Peng L."/>
            <person name="Chen J."/>
            <person name="Song J."/>
            <person name="Weissenbacher-Lang C."/>
            <person name="Xu J."/>
            <person name="Upham N.S."/>
            <person name="Stajich J.E."/>
            <person name="Cuomo C.A."/>
            <person name="Cushion M.T."/>
            <person name="Kovacs J.A."/>
        </authorList>
    </citation>
    <scope>NUCLEOTIDE SEQUENCE [LARGE SCALE GENOMIC DNA]</scope>
    <source>
        <strain evidence="1 2">RABM</strain>
    </source>
</reference>
<protein>
    <submittedName>
        <fullName evidence="1">Uncharacterized protein</fullName>
    </submittedName>
</protein>
<evidence type="ECO:0000313" key="2">
    <source>
        <dbReference type="Proteomes" id="UP000768646"/>
    </source>
</evidence>
<proteinExistence type="predicted"/>
<evidence type="ECO:0000313" key="1">
    <source>
        <dbReference type="EMBL" id="KAG4304248.1"/>
    </source>
</evidence>
<keyword evidence="2" id="KW-1185">Reference proteome</keyword>
<organism evidence="1 2">
    <name type="scientific">Pneumocystis oryctolagi</name>
    <dbReference type="NCBI Taxonomy" id="42067"/>
    <lineage>
        <taxon>Eukaryota</taxon>
        <taxon>Fungi</taxon>
        <taxon>Dikarya</taxon>
        <taxon>Ascomycota</taxon>
        <taxon>Taphrinomycotina</taxon>
        <taxon>Pneumocystomycetes</taxon>
        <taxon>Pneumocystaceae</taxon>
        <taxon>Pneumocystis</taxon>
    </lineage>
</organism>
<dbReference type="Proteomes" id="UP000768646">
    <property type="component" value="Unassembled WGS sequence"/>
</dbReference>
<sequence>MEGYYDNTIFHRLVPGFIIQGGDPTGTGMGGQSIWDEPFPDEFHSRLRYNRRGLVGMANSGKNDNNSQFFITLSSTPELQGKNTLFGRIVGDSIYNVLRMAEIEIDKNERPLYPPKIISTNVVLNPFEDIFPRITEKEKKKQIESLMLSELQNSKNNVKKNKTLLSFQDEEVDDNVSKTFKFKSSHDIGGDSNLSEQPAVITGVKRKQDPSDKIEKKEPSIDSVKKYKSPITNSLNLSSVELPEKKDSSDTKKTKIQEIQEQINVLKKDIRSMGKKKDESLNIEKKGKEKPLSYLEKERERYRTSEKAIIGGRGKSVKGREEKTLAKLLLFQSRISSKDCVEIEEKEEEEKDACELHGISGCFSCFDRLGEHNDLPEENNSDWFAKKLIFAKDKLGKDHTYSAKKAEEDFEIIDPRERKEKAIFEEKMKKKNNEISKSIMNKKHEKEREYLRNNTYSYDRENRTTGHRGERFSVLKGRPSLHQNYSLEKYQRFNSTCPNTIPRGPRHPYVSLYQHGRRRSKYSSFPHSSYFEKCSRLPLYQTRSHSSDFEYSPEQINKNTYELDRHWKNIDENGHKNEFSDHKPHLTPYNASIYKYYNQSFDFISSGSSKMNRISGESTYHKDAPKENELNRKRSFYERNIVKNQSQIEYEKNNNYDLKMPSSENLIVGLEKEIYLGKNKAKKRDIYEFHDSFCNPSLNSSSFLNRDSRKERSMFSENDSVSISTQNNIGSDKSSIFSDYITKNCNNEHNFDDCTFFPSEAQELEKIAVESQRDIDLTQRYQSIDLEDDFKNTSFTYAVKNDTISQNFSAQDDESLTQEDIYNKIQKIDEAILTCQNRLYEIENRKLQTIRLNDEFKKEVFPSAEKSPNFLSTDSFTHLETELFSRIYFENKEKAKQNHVKFSYFKLYNNSFYEYPFFKENELKHENFRPLLFLYISQKNKKIFEKNKILQSQYEKYQTEWESRIEKLDNIKKTKKSENERFKFLDTYLDSLPLRSFRRGQNLNYGDFVRSDADFEDIIAKLGAEDDRISRAAVIPPMVSDLSENVRYQYDDTNRMLRDPISSFHYPAQINIWTAEEHEIFKQLFIKYPQKNFGLIASNIPNKTISQCVLHYYRTKKQENYKNLVMSKNSDRAKRKGKNRSSKKLEKTKISLLAGLHPNMINDDVEDD</sequence>
<dbReference type="EMBL" id="JABTEG010000010">
    <property type="protein sequence ID" value="KAG4304248.1"/>
    <property type="molecule type" value="Genomic_DNA"/>
</dbReference>